<sequence length="661" mass="70683">MGARSVLPGLLLIIAAVVLLALVSFNTPLLKQLYFLEAKFEDYILKLGTLGYCLDTGGKVTCQGPQVGYEFDLNKVLNLQNAPFNIPTAVSKYLTYVLIIHIISLGFAVLALLTGLMELIPGCVMMCFPTCLAGIAGGLALIVFIFDVAIFYIARARINSVQGASASIGAAVWMTLAAWLCCCFAGCAYGMGRACCWDSGERGGTRRRTRRERQEEEAAYRRDEALRMQAIRDDKLRQHEQDLPNFATYERQPLTSDVDDKYYYEETGNTVPALPHDGHGIQGVGVGYGRRTGNANVQRQPSVGSTFTAAGAAGVGAGGAGVEVPNRYEGYAAYQVPQTQQYTTDNYNRAGYEQTYNDPYAYNGSGNAAYNYDNTPQGYGNAYDQAHNNYYAGAAGAGAGAAAGASTAAAVAGTRNRLAPSNGHGQERGNRTSFHSSDNYHDPTARVHPAEAAYDYGDDYEAIGRAATSPSDPRYRTPPAPPPKSAAQRAAQHQSLESQYTQYTQPTTTMYAPAPTPSVPPPAHGHGHGHRKEGSNTSAGTMKVPQPQPSGQFFVANRTTSPVSEYPQTEFSRDSEYTTTDISGRPPSYGQVAQQQANVPAVGRAGSPRQSSAVSGLVDSVSVRSAGAGLAMMLGEESERAMDILLHLSQSKSPVATIQAK</sequence>
<dbReference type="InterPro" id="IPR051380">
    <property type="entry name" value="pH-response_reg_palI/RIM9"/>
</dbReference>
<evidence type="ECO:0000256" key="1">
    <source>
        <dbReference type="SAM" id="MobiDB-lite"/>
    </source>
</evidence>
<feature type="transmembrane region" description="Helical" evidence="2">
    <location>
        <begin position="166"/>
        <end position="191"/>
    </location>
</feature>
<keyword evidence="4" id="KW-1185">Reference proteome</keyword>
<feature type="compositionally biased region" description="Low complexity" evidence="1">
    <location>
        <begin position="499"/>
        <end position="513"/>
    </location>
</feature>
<feature type="transmembrane region" description="Helical" evidence="2">
    <location>
        <begin position="6"/>
        <end position="25"/>
    </location>
</feature>
<feature type="compositionally biased region" description="Polar residues" evidence="1">
    <location>
        <begin position="561"/>
        <end position="570"/>
    </location>
</feature>
<dbReference type="InParanoid" id="K1VFB6"/>
<feature type="transmembrane region" description="Helical" evidence="2">
    <location>
        <begin position="93"/>
        <end position="113"/>
    </location>
</feature>
<feature type="region of interest" description="Disordered" evidence="1">
    <location>
        <begin position="561"/>
        <end position="590"/>
    </location>
</feature>
<dbReference type="GO" id="GO:0005886">
    <property type="term" value="C:plasma membrane"/>
    <property type="evidence" value="ECO:0007669"/>
    <property type="project" value="InterPro"/>
</dbReference>
<dbReference type="OrthoDB" id="3365245at2759"/>
<proteinExistence type="predicted"/>
<dbReference type="STRING" id="1220162.K1VFB6"/>
<feature type="transmembrane region" description="Helical" evidence="2">
    <location>
        <begin position="133"/>
        <end position="154"/>
    </location>
</feature>
<name>K1VFB6_TRIAC</name>
<dbReference type="EMBL" id="AMBO01000277">
    <property type="protein sequence ID" value="EKD02735.1"/>
    <property type="molecule type" value="Genomic_DNA"/>
</dbReference>
<feature type="region of interest" description="Disordered" evidence="1">
    <location>
        <begin position="464"/>
        <end position="540"/>
    </location>
</feature>
<dbReference type="Proteomes" id="UP000006757">
    <property type="component" value="Unassembled WGS sequence"/>
</dbReference>
<dbReference type="InterPro" id="IPR009571">
    <property type="entry name" value="SUR7/Rim9-like_fungi"/>
</dbReference>
<dbReference type="PANTHER" id="PTHR28013">
    <property type="entry name" value="PROTEIN DCV1-RELATED"/>
    <property type="match status" value="1"/>
</dbReference>
<comment type="caution">
    <text evidence="3">The sequence shown here is derived from an EMBL/GenBank/DDBJ whole genome shotgun (WGS) entry which is preliminary data.</text>
</comment>
<evidence type="ECO:0000313" key="4">
    <source>
        <dbReference type="Proteomes" id="UP000006757"/>
    </source>
</evidence>
<keyword evidence="2" id="KW-0472">Membrane</keyword>
<dbReference type="HOGENOM" id="CLU_415142_0_0_1"/>
<keyword evidence="2" id="KW-1133">Transmembrane helix</keyword>
<feature type="region of interest" description="Disordered" evidence="1">
    <location>
        <begin position="417"/>
        <end position="444"/>
    </location>
</feature>
<evidence type="ECO:0000313" key="3">
    <source>
        <dbReference type="EMBL" id="EKD02735.1"/>
    </source>
</evidence>
<reference evidence="3 4" key="1">
    <citation type="journal article" date="2012" name="Eukaryot. Cell">
        <title>Genome sequence of the Trichosporon asahii environmental strain CBS 8904.</title>
        <authorList>
            <person name="Yang R.Y."/>
            <person name="Li H.T."/>
            <person name="Zhu H."/>
            <person name="Zhou G.P."/>
            <person name="Wang M."/>
            <person name="Wang L."/>
        </authorList>
    </citation>
    <scope>NUCLEOTIDE SEQUENCE [LARGE SCALE GENOMIC DNA]</scope>
    <source>
        <strain evidence="3 4">CBS 8904</strain>
    </source>
</reference>
<keyword evidence="2" id="KW-0812">Transmembrane</keyword>
<feature type="compositionally biased region" description="Pro residues" evidence="1">
    <location>
        <begin position="514"/>
        <end position="523"/>
    </location>
</feature>
<dbReference type="AlphaFoldDB" id="K1VFB6"/>
<dbReference type="Pfam" id="PF06687">
    <property type="entry name" value="SUR7"/>
    <property type="match status" value="1"/>
</dbReference>
<dbReference type="eggNOG" id="ENOG502RZSZ">
    <property type="taxonomic scope" value="Eukaryota"/>
</dbReference>
<accession>K1VFB6</accession>
<gene>
    <name evidence="3" type="ORF">A1Q2_02965</name>
</gene>
<evidence type="ECO:0008006" key="5">
    <source>
        <dbReference type="Google" id="ProtNLM"/>
    </source>
</evidence>
<dbReference type="GO" id="GO:0032153">
    <property type="term" value="C:cell division site"/>
    <property type="evidence" value="ECO:0007669"/>
    <property type="project" value="TreeGrafter"/>
</dbReference>
<protein>
    <recommendedName>
        <fullName evidence="5">Pali-domain-containing protein</fullName>
    </recommendedName>
</protein>
<evidence type="ECO:0000256" key="2">
    <source>
        <dbReference type="SAM" id="Phobius"/>
    </source>
</evidence>
<dbReference type="GO" id="GO:0035838">
    <property type="term" value="C:growing cell tip"/>
    <property type="evidence" value="ECO:0007669"/>
    <property type="project" value="TreeGrafter"/>
</dbReference>
<dbReference type="PANTHER" id="PTHR28013:SF4">
    <property type="entry name" value="MARVEL DOMAIN-CONTAINING PROTEIN"/>
    <property type="match status" value="1"/>
</dbReference>
<organism evidence="3 4">
    <name type="scientific">Trichosporon asahii var. asahii (strain CBS 8904)</name>
    <name type="common">Yeast</name>
    <dbReference type="NCBI Taxonomy" id="1220162"/>
    <lineage>
        <taxon>Eukaryota</taxon>
        <taxon>Fungi</taxon>
        <taxon>Dikarya</taxon>
        <taxon>Basidiomycota</taxon>
        <taxon>Agaricomycotina</taxon>
        <taxon>Tremellomycetes</taxon>
        <taxon>Trichosporonales</taxon>
        <taxon>Trichosporonaceae</taxon>
        <taxon>Trichosporon</taxon>
    </lineage>
</organism>